<proteinExistence type="predicted"/>
<reference evidence="3 4" key="1">
    <citation type="submission" date="2018-11" db="EMBL/GenBank/DDBJ databases">
        <authorList>
            <person name="Li F."/>
        </authorList>
    </citation>
    <scope>NUCLEOTIDE SEQUENCE [LARGE SCALE GENOMIC DNA]</scope>
    <source>
        <strain evidence="3 4">Gsoil 818</strain>
    </source>
</reference>
<evidence type="ECO:0000256" key="2">
    <source>
        <dbReference type="SAM" id="SignalP"/>
    </source>
</evidence>
<dbReference type="InterPro" id="IPR017853">
    <property type="entry name" value="GH"/>
</dbReference>
<evidence type="ECO:0008006" key="5">
    <source>
        <dbReference type="Google" id="ProtNLM"/>
    </source>
</evidence>
<dbReference type="AlphaFoldDB" id="A0A3N0GMP3"/>
<evidence type="ECO:0000256" key="1">
    <source>
        <dbReference type="SAM" id="MobiDB-lite"/>
    </source>
</evidence>
<name>A0A3N0GMP3_9ACTN</name>
<dbReference type="Proteomes" id="UP000279994">
    <property type="component" value="Unassembled WGS sequence"/>
</dbReference>
<accession>A0A3N0GMP3</accession>
<feature type="chain" id="PRO_5039695982" description="DUF1906 domain-containing protein" evidence="2">
    <location>
        <begin position="23"/>
        <end position="354"/>
    </location>
</feature>
<sequence length="354" mass="39446">MARLVVLALAALLTLAWVQITAPEHRSASSGGPRAVTRPAVADPPVGIELAGPDLAAVTTPLPVPATTPAPPPAPQKASPRHRRHAAGKHHRRGARRAHRHHRRAHHHRPNPWLHQGGRDIGWPQCPSDVGFRGHNGLGQPLPDAGVEFVVIGLTNGRAFTPNPCIDLHLSWVRSHHAQAAAYAFATYPTRAQLRRYRHHGPYDGRRHLGALANVGHATADFNVRLMRQHGFVTPHVWLDLEPSSSRPWSHRRSWNRAVVRGWVRGYRDAGYTVGFYSTTHLFDEIVGRLRLRLPEWRTAGPVSPRSALHMCRSSSFQGGPAVLAQWWTAHRDFDRMCPSSDPAATMARYFHQW</sequence>
<feature type="compositionally biased region" description="Basic residues" evidence="1">
    <location>
        <begin position="79"/>
        <end position="110"/>
    </location>
</feature>
<comment type="caution">
    <text evidence="3">The sequence shown here is derived from an EMBL/GenBank/DDBJ whole genome shotgun (WGS) entry which is preliminary data.</text>
</comment>
<feature type="signal peptide" evidence="2">
    <location>
        <begin position="1"/>
        <end position="22"/>
    </location>
</feature>
<keyword evidence="4" id="KW-1185">Reference proteome</keyword>
<feature type="region of interest" description="Disordered" evidence="1">
    <location>
        <begin position="58"/>
        <end position="118"/>
    </location>
</feature>
<gene>
    <name evidence="3" type="ORF">EFL26_12205</name>
</gene>
<feature type="compositionally biased region" description="Pro residues" evidence="1">
    <location>
        <begin position="62"/>
        <end position="75"/>
    </location>
</feature>
<evidence type="ECO:0000313" key="3">
    <source>
        <dbReference type="EMBL" id="RNM13735.1"/>
    </source>
</evidence>
<dbReference type="SUPFAM" id="SSF51445">
    <property type="entry name" value="(Trans)glycosidases"/>
    <property type="match status" value="1"/>
</dbReference>
<evidence type="ECO:0000313" key="4">
    <source>
        <dbReference type="Proteomes" id="UP000279994"/>
    </source>
</evidence>
<organism evidence="3 4">
    <name type="scientific">Nocardioides pocheonensis</name>
    <dbReference type="NCBI Taxonomy" id="661485"/>
    <lineage>
        <taxon>Bacteria</taxon>
        <taxon>Bacillati</taxon>
        <taxon>Actinomycetota</taxon>
        <taxon>Actinomycetes</taxon>
        <taxon>Propionibacteriales</taxon>
        <taxon>Nocardioidaceae</taxon>
        <taxon>Nocardioides</taxon>
    </lineage>
</organism>
<keyword evidence="2" id="KW-0732">Signal</keyword>
<dbReference type="EMBL" id="RJSF01000040">
    <property type="protein sequence ID" value="RNM13735.1"/>
    <property type="molecule type" value="Genomic_DNA"/>
</dbReference>
<protein>
    <recommendedName>
        <fullName evidence="5">DUF1906 domain-containing protein</fullName>
    </recommendedName>
</protein>
<dbReference type="Gene3D" id="3.20.20.80">
    <property type="entry name" value="Glycosidases"/>
    <property type="match status" value="1"/>
</dbReference>